<dbReference type="RefSeq" id="WP_274149705.1">
    <property type="nucleotide sequence ID" value="NZ_CP117811.1"/>
</dbReference>
<keyword evidence="1" id="KW-0472">Membrane</keyword>
<dbReference type="EMBL" id="CP117811">
    <property type="protein sequence ID" value="WDE95865.1"/>
    <property type="molecule type" value="Genomic_DNA"/>
</dbReference>
<evidence type="ECO:0000259" key="2">
    <source>
        <dbReference type="Pfam" id="PF02470"/>
    </source>
</evidence>
<feature type="domain" description="Mce/MlaD" evidence="2">
    <location>
        <begin position="38"/>
        <end position="134"/>
    </location>
</feature>
<dbReference type="Pfam" id="PF02470">
    <property type="entry name" value="MlaD"/>
    <property type="match status" value="1"/>
</dbReference>
<dbReference type="PANTHER" id="PTHR33371:SF4">
    <property type="entry name" value="INTERMEMBRANE PHOSPHOLIPID TRANSPORT SYSTEM BINDING PROTEIN MLAD"/>
    <property type="match status" value="1"/>
</dbReference>
<proteinExistence type="predicted"/>
<dbReference type="InterPro" id="IPR003399">
    <property type="entry name" value="Mce/MlaD"/>
</dbReference>
<dbReference type="InterPro" id="IPR052336">
    <property type="entry name" value="MlaD_Phospholipid_Transporter"/>
</dbReference>
<keyword evidence="1" id="KW-0812">Transmembrane</keyword>
<keyword evidence="4" id="KW-1185">Reference proteome</keyword>
<organism evidence="3 4">
    <name type="scientific">Lentisphaera profundi</name>
    <dbReference type="NCBI Taxonomy" id="1658616"/>
    <lineage>
        <taxon>Bacteria</taxon>
        <taxon>Pseudomonadati</taxon>
        <taxon>Lentisphaerota</taxon>
        <taxon>Lentisphaeria</taxon>
        <taxon>Lentisphaerales</taxon>
        <taxon>Lentisphaeraceae</taxon>
        <taxon>Lentisphaera</taxon>
    </lineage>
</organism>
<keyword evidence="1" id="KW-1133">Transmembrane helix</keyword>
<dbReference type="PANTHER" id="PTHR33371">
    <property type="entry name" value="INTERMEMBRANE PHOSPHOLIPID TRANSPORT SYSTEM BINDING PROTEIN MLAD-RELATED"/>
    <property type="match status" value="1"/>
</dbReference>
<name>A0ABY7VNZ5_9BACT</name>
<accession>A0ABY7VNZ5</accession>
<protein>
    <submittedName>
        <fullName evidence="3">MlaD family protein</fullName>
    </submittedName>
</protein>
<sequence>MESKHFKLGVFVLSGLVLFICALFYLGLREQFRQSFDFVTYFDRSVQGLEVGSSVKLKGVTVGRVTSVELWENEFVKVTMTAVPRNVSDSEIKDLSEDQVQVRFQGYIIESVEKGMRASLNYAGITGMKYVELDYIDTKRDNKVKLPFEVTETYIPALRSSLEDLVVDVEKILDGVARIDFKQIGANAEKAMASAEKTMTSLDKFASEELLTLSKDLSLSLKRIDKFTQVLEKEVVAAKVGDTTTSFRKTLANLDVNSVELNKALVSATKTSDLIRKDFNRMSDGVAVALDMVEKNLNALVSLTPQVEKILSGEGKIGKALVDLSKDTSNSLNNFDRTLDTIRRLMDYLERNPSSIVKGKK</sequence>
<evidence type="ECO:0000256" key="1">
    <source>
        <dbReference type="SAM" id="Phobius"/>
    </source>
</evidence>
<evidence type="ECO:0000313" key="4">
    <source>
        <dbReference type="Proteomes" id="UP001214250"/>
    </source>
</evidence>
<evidence type="ECO:0000313" key="3">
    <source>
        <dbReference type="EMBL" id="WDE95865.1"/>
    </source>
</evidence>
<gene>
    <name evidence="3" type="ORF">PQO03_09065</name>
</gene>
<dbReference type="Proteomes" id="UP001214250">
    <property type="component" value="Chromosome 1"/>
</dbReference>
<feature type="transmembrane region" description="Helical" evidence="1">
    <location>
        <begin position="6"/>
        <end position="28"/>
    </location>
</feature>
<reference evidence="3 4" key="1">
    <citation type="submission" date="2023-02" db="EMBL/GenBank/DDBJ databases">
        <title>Genome sequence of Lentisphaera profundi SAORIC-696.</title>
        <authorList>
            <person name="Kim e."/>
            <person name="Cho J.-C."/>
            <person name="Choi A."/>
            <person name="Kang I."/>
        </authorList>
    </citation>
    <scope>NUCLEOTIDE SEQUENCE [LARGE SCALE GENOMIC DNA]</scope>
    <source>
        <strain evidence="3 4">SAORIC-696</strain>
    </source>
</reference>